<gene>
    <name evidence="9" type="ORF">BFL38_01285</name>
</gene>
<evidence type="ECO:0000256" key="2">
    <source>
        <dbReference type="ARBA" id="ARBA00022448"/>
    </source>
</evidence>
<dbReference type="CDD" id="cd06261">
    <property type="entry name" value="TM_PBP2"/>
    <property type="match status" value="1"/>
</dbReference>
<dbReference type="PROSITE" id="PS50928">
    <property type="entry name" value="ABC_TM1"/>
    <property type="match status" value="1"/>
</dbReference>
<dbReference type="AlphaFoldDB" id="A0A1E5NBF1"/>
<evidence type="ECO:0000313" key="10">
    <source>
        <dbReference type="Proteomes" id="UP000095247"/>
    </source>
</evidence>
<dbReference type="RefSeq" id="WP_069726753.1">
    <property type="nucleotide sequence ID" value="NZ_MDCO01000012.1"/>
</dbReference>
<evidence type="ECO:0000256" key="3">
    <source>
        <dbReference type="ARBA" id="ARBA00022475"/>
    </source>
</evidence>
<evidence type="ECO:0000256" key="1">
    <source>
        <dbReference type="ARBA" id="ARBA00004651"/>
    </source>
</evidence>
<keyword evidence="4 7" id="KW-0812">Transmembrane</keyword>
<organism evidence="9 10">
    <name type="scientific">Brachyspira hampsonii</name>
    <dbReference type="NCBI Taxonomy" id="1287055"/>
    <lineage>
        <taxon>Bacteria</taxon>
        <taxon>Pseudomonadati</taxon>
        <taxon>Spirochaetota</taxon>
        <taxon>Spirochaetia</taxon>
        <taxon>Brachyspirales</taxon>
        <taxon>Brachyspiraceae</taxon>
        <taxon>Brachyspira</taxon>
    </lineage>
</organism>
<keyword evidence="5 7" id="KW-1133">Transmembrane helix</keyword>
<feature type="transmembrane region" description="Helical" evidence="7">
    <location>
        <begin position="123"/>
        <end position="143"/>
    </location>
</feature>
<reference evidence="9 10" key="1">
    <citation type="submission" date="2016-08" db="EMBL/GenBank/DDBJ databases">
        <title>Characterization and recognition of Brachyspira hampsonii sp. nov., a novel intestinal spirochete that is pathogenic to pigs.</title>
        <authorList>
            <person name="Mirajkar N."/>
            <person name="La T."/>
            <person name="Phillips N."/>
            <person name="Hampson D."/>
            <person name="Gebhart C."/>
        </authorList>
    </citation>
    <scope>NUCLEOTIDE SEQUENCE [LARGE SCALE GENOMIC DNA]</scope>
    <source>
        <strain evidence="9 10">P280/1</strain>
    </source>
</reference>
<evidence type="ECO:0000313" key="9">
    <source>
        <dbReference type="EMBL" id="OEJ13407.1"/>
    </source>
</evidence>
<dbReference type="SUPFAM" id="SSF161098">
    <property type="entry name" value="MetI-like"/>
    <property type="match status" value="1"/>
</dbReference>
<comment type="similarity">
    <text evidence="7">Belongs to the binding-protein-dependent transport system permease family.</text>
</comment>
<comment type="caution">
    <text evidence="9">The sequence shown here is derived from an EMBL/GenBank/DDBJ whole genome shotgun (WGS) entry which is preliminary data.</text>
</comment>
<keyword evidence="6 7" id="KW-0472">Membrane</keyword>
<feature type="domain" description="ABC transmembrane type-1" evidence="8">
    <location>
        <begin position="119"/>
        <end position="333"/>
    </location>
</feature>
<feature type="transmembrane region" description="Helical" evidence="7">
    <location>
        <begin position="268"/>
        <end position="290"/>
    </location>
</feature>
<dbReference type="PANTHER" id="PTHR30465:SF45">
    <property type="entry name" value="BINDING-PROTEIN-DEPENDENT TRANSPORT SYSTEMS INNER MEMBRANE COMPONENT"/>
    <property type="match status" value="1"/>
</dbReference>
<dbReference type="PANTHER" id="PTHR30465">
    <property type="entry name" value="INNER MEMBRANE ABC TRANSPORTER"/>
    <property type="match status" value="1"/>
</dbReference>
<dbReference type="GO" id="GO:0055085">
    <property type="term" value="P:transmembrane transport"/>
    <property type="evidence" value="ECO:0007669"/>
    <property type="project" value="InterPro"/>
</dbReference>
<dbReference type="InterPro" id="IPR035906">
    <property type="entry name" value="MetI-like_sf"/>
</dbReference>
<dbReference type="Proteomes" id="UP000095247">
    <property type="component" value="Unassembled WGS sequence"/>
</dbReference>
<feature type="transmembrane region" description="Helical" evidence="7">
    <location>
        <begin position="206"/>
        <end position="229"/>
    </location>
</feature>
<evidence type="ECO:0000256" key="6">
    <source>
        <dbReference type="ARBA" id="ARBA00023136"/>
    </source>
</evidence>
<dbReference type="EMBL" id="MDCO01000012">
    <property type="protein sequence ID" value="OEJ13407.1"/>
    <property type="molecule type" value="Genomic_DNA"/>
</dbReference>
<feature type="transmembrane region" description="Helical" evidence="7">
    <location>
        <begin position="9"/>
        <end position="28"/>
    </location>
</feature>
<evidence type="ECO:0000256" key="4">
    <source>
        <dbReference type="ARBA" id="ARBA00022692"/>
    </source>
</evidence>
<dbReference type="GO" id="GO:0005886">
    <property type="term" value="C:plasma membrane"/>
    <property type="evidence" value="ECO:0007669"/>
    <property type="project" value="UniProtKB-SubCell"/>
</dbReference>
<accession>A0A1E5NBF1</accession>
<protein>
    <submittedName>
        <fullName evidence="9">Peptide ABC transporter permease</fullName>
    </submittedName>
</protein>
<feature type="transmembrane region" description="Helical" evidence="7">
    <location>
        <begin position="310"/>
        <end position="336"/>
    </location>
</feature>
<dbReference type="Pfam" id="PF00528">
    <property type="entry name" value="BPD_transp_1"/>
    <property type="match status" value="1"/>
</dbReference>
<evidence type="ECO:0000259" key="8">
    <source>
        <dbReference type="PROSITE" id="PS50928"/>
    </source>
</evidence>
<sequence>MFTYFVIKRILKGIIMFIILMFMSSAIFNTVSEKTLKAQIEENINAEVRGLSNMRTEDVENFIKERRAYYYDIYWLNRSIGERIFIRGINTITFQFGKSSIMMDSNGNRDVIKIIGEALPRSIILFTTASVIQMIIGLIIGLIKARKAGGLFDRTTSVITMIVYGMPTWWLSMILIMVFVYKFNLFPSGGVHSIPVPTGIMYYLDMLWHMSLPLITLTLIGFWGLSFVVRNIVLSTLQEDYIMAARARGISEKSVLLGHTLRSSAPPIVTITLLGLLGSIAGSIIFEGIFSWPGLGNLYWISVQQNDIPVLMGNLAITTALYQFGLVVLDISYGFLDPRIKVGGRL</sequence>
<proteinExistence type="inferred from homology"/>
<dbReference type="InterPro" id="IPR000515">
    <property type="entry name" value="MetI-like"/>
</dbReference>
<evidence type="ECO:0000256" key="5">
    <source>
        <dbReference type="ARBA" id="ARBA00022989"/>
    </source>
</evidence>
<keyword evidence="2 7" id="KW-0813">Transport</keyword>
<evidence type="ECO:0000256" key="7">
    <source>
        <dbReference type="RuleBase" id="RU363032"/>
    </source>
</evidence>
<dbReference type="Gene3D" id="1.10.3720.10">
    <property type="entry name" value="MetI-like"/>
    <property type="match status" value="1"/>
</dbReference>
<keyword evidence="3" id="KW-1003">Cell membrane</keyword>
<feature type="transmembrane region" description="Helical" evidence="7">
    <location>
        <begin position="155"/>
        <end position="181"/>
    </location>
</feature>
<comment type="subcellular location">
    <subcellularLocation>
        <location evidence="1 7">Cell membrane</location>
        <topology evidence="1 7">Multi-pass membrane protein</topology>
    </subcellularLocation>
</comment>
<name>A0A1E5NBF1_9SPIR</name>